<gene>
    <name evidence="3" type="ORF">LCR_02900</name>
</gene>
<dbReference type="PANTHER" id="PTHR30203">
    <property type="entry name" value="OUTER MEMBRANE CATION EFFLUX PROTEIN"/>
    <property type="match status" value="1"/>
</dbReference>
<keyword evidence="2" id="KW-1134">Transmembrane beta strand</keyword>
<keyword evidence="2" id="KW-0812">Transmembrane</keyword>
<keyword evidence="2" id="KW-0472">Membrane</keyword>
<keyword evidence="2" id="KW-0564">Palmitate</keyword>
<dbReference type="AlphaFoldDB" id="A0A175VEA2"/>
<reference evidence="3 4" key="1">
    <citation type="submission" date="2016-02" db="EMBL/GenBank/DDBJ databases">
        <title>Draft genome sequence of Aeromonas trota strain 1999lcr isolated from cerebrospinal fluid (CSF).</title>
        <authorList>
            <person name="Dallagassa C.B."/>
            <person name="Prediger K.C."/>
            <person name="Weiss V.A."/>
            <person name="Assis F.E."/>
            <person name="Baura V."/>
            <person name="Cruz L.M."/>
            <person name="Souza E.M."/>
            <person name="Pedrosa F.O."/>
            <person name="Fadel-Picheth C.M."/>
        </authorList>
    </citation>
    <scope>NUCLEOTIDE SEQUENCE [LARGE SCALE GENOMIC DNA]</scope>
    <source>
        <strain evidence="3 4">1999lcr</strain>
    </source>
</reference>
<evidence type="ECO:0008006" key="5">
    <source>
        <dbReference type="Google" id="ProtNLM"/>
    </source>
</evidence>
<keyword evidence="2" id="KW-0732">Signal</keyword>
<dbReference type="InterPro" id="IPR003423">
    <property type="entry name" value="OMP_efflux"/>
</dbReference>
<evidence type="ECO:0000313" key="3">
    <source>
        <dbReference type="EMBL" id="KXU78860.1"/>
    </source>
</evidence>
<dbReference type="RefSeq" id="WP_061477290.1">
    <property type="nucleotide sequence ID" value="NZ_JMGO02000016.1"/>
</dbReference>
<dbReference type="EMBL" id="JMGO02000016">
    <property type="protein sequence ID" value="KXU78860.1"/>
    <property type="molecule type" value="Genomic_DNA"/>
</dbReference>
<dbReference type="InterPro" id="IPR010131">
    <property type="entry name" value="MdtP/NodT-like"/>
</dbReference>
<feature type="signal peptide" evidence="2">
    <location>
        <begin position="1"/>
        <end position="21"/>
    </location>
</feature>
<sequence length="492" mass="52378">MNKRSMGAIATLIMLGGCAMAPDYQPPESRLNSVYLNQGAQGTTTEGEPGHTWWAQFNDPQLNDLVARAQRQNITLKIASQRIQAAQAYQSAVASFKVPTLTLGAGYADIRLSENEALMGQVVSGIALPPALGGGTAKLMDRDPTETFVGINAAWELDLFGRIDSLSQAAAIRAEQAEIMRQGLNTAMTADVISNYLQYRGAEERIAIATKNMREQEETLAMVESLQRTGYGSELDVANARAGLAAARASIPMLETAKSVHLSRLAVLLGEPVSQTRARFSPAPLPSMKALVPTGLPASLLTRRPDIAIAERAIAAKNQEVGAAIADRYPKVFLTGAPGLVSGETANLFESGSTTWALGAGVSWNLFDGGRGEAMVKIQEAGLKEAALAYQNQVNSAFNEVETTLVAYGNSLQYSKHLGEANQQAQTALTKAKALYRAGLVNHLSVLDAERQQNSVQDAEIVARLNSATNVVLLHKALGGDWEVPLPAPSQG</sequence>
<dbReference type="PANTHER" id="PTHR30203:SF25">
    <property type="entry name" value="OUTER MEMBRANE PROTEIN-RELATED"/>
    <property type="match status" value="1"/>
</dbReference>
<dbReference type="OrthoDB" id="9770517at2"/>
<evidence type="ECO:0000313" key="4">
    <source>
        <dbReference type="Proteomes" id="UP000078435"/>
    </source>
</evidence>
<comment type="subcellular location">
    <subcellularLocation>
        <location evidence="2">Cell outer membrane</location>
        <topology evidence="2">Lipid-anchor</topology>
    </subcellularLocation>
</comment>
<protein>
    <recommendedName>
        <fullName evidence="5">RND transporter</fullName>
    </recommendedName>
</protein>
<evidence type="ECO:0000256" key="1">
    <source>
        <dbReference type="ARBA" id="ARBA00007613"/>
    </source>
</evidence>
<dbReference type="Gene3D" id="1.20.1600.10">
    <property type="entry name" value="Outer membrane efflux proteins (OEP)"/>
    <property type="match status" value="1"/>
</dbReference>
<comment type="caution">
    <text evidence="3">The sequence shown here is derived from an EMBL/GenBank/DDBJ whole genome shotgun (WGS) entry which is preliminary data.</text>
</comment>
<dbReference type="PROSITE" id="PS51257">
    <property type="entry name" value="PROKAR_LIPOPROTEIN"/>
    <property type="match status" value="1"/>
</dbReference>
<dbReference type="Proteomes" id="UP000078435">
    <property type="component" value="Unassembled WGS sequence"/>
</dbReference>
<dbReference type="GO" id="GO:0009279">
    <property type="term" value="C:cell outer membrane"/>
    <property type="evidence" value="ECO:0007669"/>
    <property type="project" value="UniProtKB-SubCell"/>
</dbReference>
<dbReference type="SUPFAM" id="SSF56954">
    <property type="entry name" value="Outer membrane efflux proteins (OEP)"/>
    <property type="match status" value="1"/>
</dbReference>
<comment type="similarity">
    <text evidence="1 2">Belongs to the outer membrane factor (OMF) (TC 1.B.17) family.</text>
</comment>
<feature type="chain" id="PRO_5007948499" description="RND transporter" evidence="2">
    <location>
        <begin position="22"/>
        <end position="492"/>
    </location>
</feature>
<dbReference type="Gene3D" id="2.20.200.10">
    <property type="entry name" value="Outer membrane efflux proteins (OEP)"/>
    <property type="match status" value="1"/>
</dbReference>
<accession>A0A175VEA2</accession>
<dbReference type="GO" id="GO:0015562">
    <property type="term" value="F:efflux transmembrane transporter activity"/>
    <property type="evidence" value="ECO:0007669"/>
    <property type="project" value="InterPro"/>
</dbReference>
<keyword evidence="2" id="KW-0449">Lipoprotein</keyword>
<proteinExistence type="inferred from homology"/>
<evidence type="ECO:0000256" key="2">
    <source>
        <dbReference type="RuleBase" id="RU362097"/>
    </source>
</evidence>
<name>A0A175VEA2_AEREN</name>
<dbReference type="Pfam" id="PF02321">
    <property type="entry name" value="OEP"/>
    <property type="match status" value="2"/>
</dbReference>
<dbReference type="NCBIfam" id="TIGR01845">
    <property type="entry name" value="outer_NodT"/>
    <property type="match status" value="1"/>
</dbReference>
<organism evidence="3 4">
    <name type="scientific">Aeromonas enteropelogenes</name>
    <name type="common">Aeromonas trota</name>
    <dbReference type="NCBI Taxonomy" id="29489"/>
    <lineage>
        <taxon>Bacteria</taxon>
        <taxon>Pseudomonadati</taxon>
        <taxon>Pseudomonadota</taxon>
        <taxon>Gammaproteobacteria</taxon>
        <taxon>Aeromonadales</taxon>
        <taxon>Aeromonadaceae</taxon>
        <taxon>Aeromonas</taxon>
    </lineage>
</organism>